<feature type="transmembrane region" description="Helical" evidence="7">
    <location>
        <begin position="169"/>
        <end position="189"/>
    </location>
</feature>
<dbReference type="PANTHER" id="PTHR30250:SF10">
    <property type="entry name" value="LIPOPOLYSACCHARIDE BIOSYNTHESIS PROTEIN WZXC"/>
    <property type="match status" value="1"/>
</dbReference>
<dbReference type="CDD" id="cd13127">
    <property type="entry name" value="MATE_tuaB_like"/>
    <property type="match status" value="1"/>
</dbReference>
<evidence type="ECO:0000313" key="9">
    <source>
        <dbReference type="Proteomes" id="UP001597285"/>
    </source>
</evidence>
<feature type="transmembrane region" description="Helical" evidence="7">
    <location>
        <begin position="142"/>
        <end position="163"/>
    </location>
</feature>
<dbReference type="InterPro" id="IPR050833">
    <property type="entry name" value="Poly_Biosynth_Transport"/>
</dbReference>
<gene>
    <name evidence="8" type="ORF">ACFSBK_04900</name>
</gene>
<protein>
    <submittedName>
        <fullName evidence="8">Lipopolysaccharide biosynthesis protein</fullName>
    </submittedName>
</protein>
<reference evidence="9" key="1">
    <citation type="journal article" date="2019" name="Int. J. Syst. Evol. Microbiol.">
        <title>The Global Catalogue of Microorganisms (GCM) 10K type strain sequencing project: providing services to taxonomists for standard genome sequencing and annotation.</title>
        <authorList>
            <consortium name="The Broad Institute Genomics Platform"/>
            <consortium name="The Broad Institute Genome Sequencing Center for Infectious Disease"/>
            <person name="Wu L."/>
            <person name="Ma J."/>
        </authorList>
    </citation>
    <scope>NUCLEOTIDE SEQUENCE [LARGE SCALE GENOMIC DNA]</scope>
    <source>
        <strain evidence="9">KCTC 42143</strain>
    </source>
</reference>
<keyword evidence="9" id="KW-1185">Reference proteome</keyword>
<feature type="transmembrane region" description="Helical" evidence="7">
    <location>
        <begin position="380"/>
        <end position="400"/>
    </location>
</feature>
<keyword evidence="5 7" id="KW-1133">Transmembrane helix</keyword>
<feature type="transmembrane region" description="Helical" evidence="7">
    <location>
        <begin position="110"/>
        <end position="130"/>
    </location>
</feature>
<keyword evidence="6 7" id="KW-0472">Membrane</keyword>
<evidence type="ECO:0000256" key="5">
    <source>
        <dbReference type="ARBA" id="ARBA00022989"/>
    </source>
</evidence>
<comment type="similarity">
    <text evidence="2">Belongs to the polysaccharide synthase family.</text>
</comment>
<accession>A0ABW4NLC0</accession>
<sequence length="476" mass="53846">MNLIDEFKKGVFYSAIGKYSNVIVQLLVQAILSRLLTPKEYGVVAVVNVFLVFFQMLADFGIGPAIIQNKKLTKKDINSIFIFSFYLAILLGILFMFLGYPISLFYNDAIYVPISIVLGVCVFFYGILVVPQNMLLREKNFMTVNMVTVIANVLSGVISITLALLGFSYYSLIISNTIKAAFLFFVFYFKTNLKVQFKLDVAPIKKIFSFSKNQFIFNFINYFSGNLDKILIGRFFSASALAYYDKSYQLSLYPNQILTNVIYPVIQPIMSDYETKIDKIKNVYLMLTRFLGTIGLSLSVFLMFTSQEIILFLFGDQWGGSVQTFQVLAFSVWIQLILTITGAIFQSANRTDLLLVSGVLTAITNITAMIIGIYTGKIELVALLLVVAFTLNFLQTNYLLMYRMFNSNYQEFFKILVKPAMMAASQVIVFILLPELPFANFINLVLKGLIFVLVFGIGLIATGEMKLIKNIILKKK</sequence>
<feature type="transmembrane region" description="Helical" evidence="7">
    <location>
        <begin position="352"/>
        <end position="374"/>
    </location>
</feature>
<feature type="transmembrane region" description="Helical" evidence="7">
    <location>
        <begin position="324"/>
        <end position="345"/>
    </location>
</feature>
<evidence type="ECO:0000256" key="2">
    <source>
        <dbReference type="ARBA" id="ARBA00007430"/>
    </source>
</evidence>
<dbReference type="PANTHER" id="PTHR30250">
    <property type="entry name" value="PST FAMILY PREDICTED COLANIC ACID TRANSPORTER"/>
    <property type="match status" value="1"/>
</dbReference>
<keyword evidence="3" id="KW-1003">Cell membrane</keyword>
<name>A0ABW4NLC0_9LACT</name>
<evidence type="ECO:0000313" key="8">
    <source>
        <dbReference type="EMBL" id="MFD1799199.1"/>
    </source>
</evidence>
<feature type="transmembrane region" description="Helical" evidence="7">
    <location>
        <begin position="412"/>
        <end position="433"/>
    </location>
</feature>
<organism evidence="8 9">
    <name type="scientific">Carnobacterium antarcticum</name>
    <dbReference type="NCBI Taxonomy" id="2126436"/>
    <lineage>
        <taxon>Bacteria</taxon>
        <taxon>Bacillati</taxon>
        <taxon>Bacillota</taxon>
        <taxon>Bacilli</taxon>
        <taxon>Lactobacillales</taxon>
        <taxon>Carnobacteriaceae</taxon>
        <taxon>Carnobacterium</taxon>
    </lineage>
</organism>
<feature type="transmembrane region" description="Helical" evidence="7">
    <location>
        <begin position="283"/>
        <end position="304"/>
    </location>
</feature>
<dbReference type="Proteomes" id="UP001597285">
    <property type="component" value="Unassembled WGS sequence"/>
</dbReference>
<evidence type="ECO:0000256" key="4">
    <source>
        <dbReference type="ARBA" id="ARBA00022692"/>
    </source>
</evidence>
<evidence type="ECO:0000256" key="1">
    <source>
        <dbReference type="ARBA" id="ARBA00004651"/>
    </source>
</evidence>
<comment type="caution">
    <text evidence="8">The sequence shown here is derived from an EMBL/GenBank/DDBJ whole genome shotgun (WGS) entry which is preliminary data.</text>
</comment>
<evidence type="ECO:0000256" key="3">
    <source>
        <dbReference type="ARBA" id="ARBA00022475"/>
    </source>
</evidence>
<proteinExistence type="inferred from homology"/>
<dbReference type="Pfam" id="PF13440">
    <property type="entry name" value="Polysacc_synt_3"/>
    <property type="match status" value="1"/>
</dbReference>
<feature type="transmembrane region" description="Helical" evidence="7">
    <location>
        <begin position="445"/>
        <end position="468"/>
    </location>
</feature>
<dbReference type="EMBL" id="JBHUFF010000009">
    <property type="protein sequence ID" value="MFD1799199.1"/>
    <property type="molecule type" value="Genomic_DNA"/>
</dbReference>
<feature type="transmembrane region" description="Helical" evidence="7">
    <location>
        <begin position="79"/>
        <end position="98"/>
    </location>
</feature>
<dbReference type="RefSeq" id="WP_058918889.1">
    <property type="nucleotide sequence ID" value="NZ_JBHSQC010000004.1"/>
</dbReference>
<feature type="transmembrane region" description="Helical" evidence="7">
    <location>
        <begin position="12"/>
        <end position="32"/>
    </location>
</feature>
<evidence type="ECO:0000256" key="6">
    <source>
        <dbReference type="ARBA" id="ARBA00023136"/>
    </source>
</evidence>
<keyword evidence="4 7" id="KW-0812">Transmembrane</keyword>
<comment type="subcellular location">
    <subcellularLocation>
        <location evidence="1">Cell membrane</location>
        <topology evidence="1">Multi-pass membrane protein</topology>
    </subcellularLocation>
</comment>
<evidence type="ECO:0000256" key="7">
    <source>
        <dbReference type="SAM" id="Phobius"/>
    </source>
</evidence>
<feature type="transmembrane region" description="Helical" evidence="7">
    <location>
        <begin position="44"/>
        <end position="67"/>
    </location>
</feature>